<dbReference type="EMBL" id="QOVL01000005">
    <property type="protein sequence ID" value="RXG32017.1"/>
    <property type="molecule type" value="Genomic_DNA"/>
</dbReference>
<dbReference type="STRING" id="1122159.SAMN02745246_01377"/>
<name>A0A4Q0PND9_9FLAO</name>
<organism evidence="1 2">
    <name type="scientific">Leeuwenhoekiella marinoflava</name>
    <dbReference type="NCBI Taxonomy" id="988"/>
    <lineage>
        <taxon>Bacteria</taxon>
        <taxon>Pseudomonadati</taxon>
        <taxon>Bacteroidota</taxon>
        <taxon>Flavobacteriia</taxon>
        <taxon>Flavobacteriales</taxon>
        <taxon>Flavobacteriaceae</taxon>
        <taxon>Leeuwenhoekiella</taxon>
    </lineage>
</organism>
<evidence type="ECO:0000313" key="2">
    <source>
        <dbReference type="Proteomes" id="UP000290608"/>
    </source>
</evidence>
<dbReference type="Proteomes" id="UP000290608">
    <property type="component" value="Unassembled WGS sequence"/>
</dbReference>
<reference evidence="1 2" key="1">
    <citation type="submission" date="2018-07" db="EMBL/GenBank/DDBJ databases">
        <title>Leeuwenhoekiella genomics.</title>
        <authorList>
            <person name="Tahon G."/>
            <person name="Willems A."/>
        </authorList>
    </citation>
    <scope>NUCLEOTIDE SEQUENCE [LARGE SCALE GENOMIC DNA]</scope>
    <source>
        <strain evidence="1 2">LMG 1345</strain>
    </source>
</reference>
<comment type="caution">
    <text evidence="1">The sequence shown here is derived from an EMBL/GenBank/DDBJ whole genome shotgun (WGS) entry which is preliminary data.</text>
</comment>
<evidence type="ECO:0000313" key="1">
    <source>
        <dbReference type="EMBL" id="RXG32017.1"/>
    </source>
</evidence>
<dbReference type="RefSeq" id="WP_073098493.1">
    <property type="nucleotide sequence ID" value="NZ_QOVL01000005.1"/>
</dbReference>
<proteinExistence type="predicted"/>
<dbReference type="AlphaFoldDB" id="A0A4Q0PND9"/>
<protein>
    <submittedName>
        <fullName evidence="1">Uncharacterized protein</fullName>
    </submittedName>
</protein>
<accession>A0A4Q0PND9</accession>
<gene>
    <name evidence="1" type="ORF">DSL99_1320</name>
</gene>
<sequence>MKELQTRRFNEQIKEILGDECKIKPIIDETGILHSAKVNTEETLDGTKLNALMGTADAWNCELELDRSGAGIRIQFENNVNAVMAN</sequence>